<accession>A0A0K2T373</accession>
<protein>
    <submittedName>
        <fullName evidence="1">Uncharacterized protein</fullName>
    </submittedName>
</protein>
<name>A0A0K2T373_LEPSM</name>
<proteinExistence type="predicted"/>
<reference evidence="1" key="1">
    <citation type="submission" date="2014-05" db="EMBL/GenBank/DDBJ databases">
        <authorList>
            <person name="Chronopoulou M."/>
        </authorList>
    </citation>
    <scope>NUCLEOTIDE SEQUENCE</scope>
    <source>
        <tissue evidence="1">Whole organism</tissue>
    </source>
</reference>
<evidence type="ECO:0000313" key="1">
    <source>
        <dbReference type="EMBL" id="CDW20524.1"/>
    </source>
</evidence>
<dbReference type="EMBL" id="HACA01003163">
    <property type="protein sequence ID" value="CDW20524.1"/>
    <property type="molecule type" value="Transcribed_RNA"/>
</dbReference>
<dbReference type="AlphaFoldDB" id="A0A0K2T373"/>
<sequence length="32" mass="3722">MKGTYKKRTLTLTRVLGVMTENKEVECIQSYT</sequence>
<organism evidence="1">
    <name type="scientific">Lepeophtheirus salmonis</name>
    <name type="common">Salmon louse</name>
    <name type="synonym">Caligus salmonis</name>
    <dbReference type="NCBI Taxonomy" id="72036"/>
    <lineage>
        <taxon>Eukaryota</taxon>
        <taxon>Metazoa</taxon>
        <taxon>Ecdysozoa</taxon>
        <taxon>Arthropoda</taxon>
        <taxon>Crustacea</taxon>
        <taxon>Multicrustacea</taxon>
        <taxon>Hexanauplia</taxon>
        <taxon>Copepoda</taxon>
        <taxon>Siphonostomatoida</taxon>
        <taxon>Caligidae</taxon>
        <taxon>Lepeophtheirus</taxon>
    </lineage>
</organism>